<reference evidence="2" key="1">
    <citation type="journal article" date="2017" name="Sci. Rep.">
        <title>Shrimp AHPND-causing plasmids encoding the PirAB toxins as mediated by pirAB-Tn903 are prevalent in various Vibrio species.</title>
        <authorList>
            <person name="Xiao J."/>
            <person name="Liu L."/>
            <person name="Ke Y."/>
            <person name="Li X."/>
            <person name="Liu Y."/>
            <person name="Pan Y."/>
            <person name="Yan S."/>
            <person name="Wang Y."/>
        </authorList>
    </citation>
    <scope>NUCLEOTIDE SEQUENCE</scope>
    <source>
        <strain evidence="2">SH14</strain>
        <plasmid evidence="2">pVHvo</plasmid>
    </source>
</reference>
<dbReference type="Pfam" id="PF01464">
    <property type="entry name" value="SLT"/>
    <property type="match status" value="1"/>
</dbReference>
<keyword evidence="2" id="KW-0614">Plasmid</keyword>
<evidence type="ECO:0000313" key="2">
    <source>
        <dbReference type="EMBL" id="AQT24338.1"/>
    </source>
</evidence>
<dbReference type="SUPFAM" id="SSF53955">
    <property type="entry name" value="Lysozyme-like"/>
    <property type="match status" value="1"/>
</dbReference>
<dbReference type="CDD" id="cd16892">
    <property type="entry name" value="LT_VirB1-like"/>
    <property type="match status" value="1"/>
</dbReference>
<sequence length="200" mass="22551">MTAVTLAPFKKTPFKVRLSPYSPSKSHRLMMDIDQYSHCIYQVHPTTIEQVIKNESNFRPLAINVNALPNQKPPRITQPKTKQEAIQLANYYVSLGHSVDLGLMQINSKNLAKFGVSIADMFTPCKNIHVGSSILYQGYQRALKINSKPSIALQIALSYYNTGSPHRGFRNGYVKKYVKNDIPKRVLTAPSRIPTQGLYD</sequence>
<feature type="domain" description="Transglycosylase SLT" evidence="1">
    <location>
        <begin position="38"/>
        <end position="176"/>
    </location>
</feature>
<accession>A0A1S6KSJ8</accession>
<dbReference type="InterPro" id="IPR008258">
    <property type="entry name" value="Transglycosylase_SLT_dom_1"/>
</dbReference>
<evidence type="ECO:0000259" key="1">
    <source>
        <dbReference type="Pfam" id="PF01464"/>
    </source>
</evidence>
<name>A0A1S6KSJ8_9VIBR</name>
<dbReference type="InterPro" id="IPR023346">
    <property type="entry name" value="Lysozyme-like_dom_sf"/>
</dbReference>
<proteinExistence type="predicted"/>
<geneLocation type="plasmid" evidence="2">
    <name>pVHvo</name>
</geneLocation>
<protein>
    <submittedName>
        <fullName evidence="2">Conjugal transfer protein</fullName>
    </submittedName>
</protein>
<dbReference type="EMBL" id="KX268305">
    <property type="protein sequence ID" value="AQT24338.1"/>
    <property type="molecule type" value="Genomic_DNA"/>
</dbReference>
<organism evidence="2">
    <name type="scientific">Vibrio owensii</name>
    <dbReference type="NCBI Taxonomy" id="696485"/>
    <lineage>
        <taxon>Bacteria</taxon>
        <taxon>Pseudomonadati</taxon>
        <taxon>Pseudomonadota</taxon>
        <taxon>Gammaproteobacteria</taxon>
        <taxon>Vibrionales</taxon>
        <taxon>Vibrionaceae</taxon>
        <taxon>Vibrio</taxon>
    </lineage>
</organism>
<dbReference type="Gene3D" id="1.10.530.10">
    <property type="match status" value="1"/>
</dbReference>
<dbReference type="AlphaFoldDB" id="A0A1S6KSJ8"/>